<reference evidence="8" key="1">
    <citation type="journal article" date="2023" name="Commun. Biol.">
        <title>Genome analysis of Parmales, the sister group of diatoms, reveals the evolutionary specialization of diatoms from phago-mixotrophs to photoautotrophs.</title>
        <authorList>
            <person name="Ban H."/>
            <person name="Sato S."/>
            <person name="Yoshikawa S."/>
            <person name="Yamada K."/>
            <person name="Nakamura Y."/>
            <person name="Ichinomiya M."/>
            <person name="Sato N."/>
            <person name="Blanc-Mathieu R."/>
            <person name="Endo H."/>
            <person name="Kuwata A."/>
            <person name="Ogata H."/>
        </authorList>
    </citation>
    <scope>NUCLEOTIDE SEQUENCE [LARGE SCALE GENOMIC DNA]</scope>
    <source>
        <strain evidence="8">NIES 3699</strain>
    </source>
</reference>
<dbReference type="GO" id="GO:0016020">
    <property type="term" value="C:membrane"/>
    <property type="evidence" value="ECO:0007669"/>
    <property type="project" value="UniProtKB-SubCell"/>
</dbReference>
<keyword evidence="2 5" id="KW-0812">Transmembrane</keyword>
<dbReference type="EMBL" id="BRXX01000146">
    <property type="protein sequence ID" value="GMH93872.1"/>
    <property type="molecule type" value="Genomic_DNA"/>
</dbReference>
<feature type="transmembrane region" description="Helical" evidence="5">
    <location>
        <begin position="12"/>
        <end position="38"/>
    </location>
</feature>
<comment type="subcellular location">
    <subcellularLocation>
        <location evidence="1">Membrane</location>
    </subcellularLocation>
</comment>
<organism evidence="7 8">
    <name type="scientific">Triparma verrucosa</name>
    <dbReference type="NCBI Taxonomy" id="1606542"/>
    <lineage>
        <taxon>Eukaryota</taxon>
        <taxon>Sar</taxon>
        <taxon>Stramenopiles</taxon>
        <taxon>Ochrophyta</taxon>
        <taxon>Bolidophyceae</taxon>
        <taxon>Parmales</taxon>
        <taxon>Triparmaceae</taxon>
        <taxon>Triparma</taxon>
    </lineage>
</organism>
<keyword evidence="3 5" id="KW-1133">Transmembrane helix</keyword>
<dbReference type="GO" id="GO:0008610">
    <property type="term" value="P:lipid biosynthetic process"/>
    <property type="evidence" value="ECO:0007669"/>
    <property type="project" value="InterPro"/>
</dbReference>
<gene>
    <name evidence="7" type="ORF">TrVE_jg1900</name>
</gene>
<dbReference type="PANTHER" id="PTHR11863">
    <property type="entry name" value="STEROL DESATURASE"/>
    <property type="match status" value="1"/>
</dbReference>
<dbReference type="GO" id="GO:0005506">
    <property type="term" value="F:iron ion binding"/>
    <property type="evidence" value="ECO:0007669"/>
    <property type="project" value="InterPro"/>
</dbReference>
<comment type="caution">
    <text evidence="7">The sequence shown here is derived from an EMBL/GenBank/DDBJ whole genome shotgun (WGS) entry which is preliminary data.</text>
</comment>
<evidence type="ECO:0000256" key="1">
    <source>
        <dbReference type="ARBA" id="ARBA00004370"/>
    </source>
</evidence>
<proteinExistence type="predicted"/>
<dbReference type="Proteomes" id="UP001165160">
    <property type="component" value="Unassembled WGS sequence"/>
</dbReference>
<evidence type="ECO:0000256" key="3">
    <source>
        <dbReference type="ARBA" id="ARBA00022989"/>
    </source>
</evidence>
<evidence type="ECO:0000256" key="2">
    <source>
        <dbReference type="ARBA" id="ARBA00022692"/>
    </source>
</evidence>
<evidence type="ECO:0000256" key="5">
    <source>
        <dbReference type="SAM" id="Phobius"/>
    </source>
</evidence>
<dbReference type="Pfam" id="PF04116">
    <property type="entry name" value="FA_hydroxylase"/>
    <property type="match status" value="1"/>
</dbReference>
<keyword evidence="8" id="KW-1185">Reference proteome</keyword>
<evidence type="ECO:0000313" key="8">
    <source>
        <dbReference type="Proteomes" id="UP001165160"/>
    </source>
</evidence>
<dbReference type="InterPro" id="IPR050307">
    <property type="entry name" value="Sterol_Desaturase_Related"/>
</dbReference>
<dbReference type="AlphaFoldDB" id="A0A9W7EX95"/>
<dbReference type="InterPro" id="IPR006694">
    <property type="entry name" value="Fatty_acid_hydroxylase"/>
</dbReference>
<name>A0A9W7EX95_9STRA</name>
<evidence type="ECO:0000313" key="7">
    <source>
        <dbReference type="EMBL" id="GMH93872.1"/>
    </source>
</evidence>
<accession>A0A9W7EX95</accession>
<dbReference type="GO" id="GO:0016491">
    <property type="term" value="F:oxidoreductase activity"/>
    <property type="evidence" value="ECO:0007669"/>
    <property type="project" value="InterPro"/>
</dbReference>
<sequence length="331" mass="38214">MLCEFAPSSFVATWALLTAIGFSIVMISSSIVFFQYYWTSNVTYEKWKWKTNPKFPSPEKVRDEIVQTAKGIYTATIPPTISIYLAQIGNSKAYCSGNPLTDADHGGAIGVLVQFLLITLVSDFWEWGYHRLGHVYPRFWNFHKHHHVFFNPSPFAVIADEYVDQFFRALPLLLFPMIVPINMDVMFFTYGAFFYMYGIYLHWGYETPWLSAHNPIFNSAYHHYLHHAKAILGKPYHTGFFFKIWDNMVEGGVYPRDKCFCVQCEQKKGKRSPEMFKKVVVPDYSVLLDWRFWTGDGAWSGISASDENAELTAEEKVFASAAKRDTVKKVK</sequence>
<feature type="domain" description="Fatty acid hydroxylase" evidence="6">
    <location>
        <begin position="115"/>
        <end position="249"/>
    </location>
</feature>
<keyword evidence="4 5" id="KW-0472">Membrane</keyword>
<evidence type="ECO:0000259" key="6">
    <source>
        <dbReference type="Pfam" id="PF04116"/>
    </source>
</evidence>
<evidence type="ECO:0000256" key="4">
    <source>
        <dbReference type="ARBA" id="ARBA00023136"/>
    </source>
</evidence>
<protein>
    <recommendedName>
        <fullName evidence="6">Fatty acid hydroxylase domain-containing protein</fullName>
    </recommendedName>
</protein>